<proteinExistence type="predicted"/>
<protein>
    <submittedName>
        <fullName evidence="2">Uncharacterized protein</fullName>
    </submittedName>
</protein>
<organism evidence="2 3">
    <name type="scientific">Perkinsus olseni</name>
    <name type="common">Perkinsus atlanticus</name>
    <dbReference type="NCBI Taxonomy" id="32597"/>
    <lineage>
        <taxon>Eukaryota</taxon>
        <taxon>Sar</taxon>
        <taxon>Alveolata</taxon>
        <taxon>Perkinsozoa</taxon>
        <taxon>Perkinsea</taxon>
        <taxon>Perkinsida</taxon>
        <taxon>Perkinsidae</taxon>
        <taxon>Perkinsus</taxon>
    </lineage>
</organism>
<feature type="non-terminal residue" evidence="2">
    <location>
        <position position="176"/>
    </location>
</feature>
<keyword evidence="1" id="KW-0175">Coiled coil</keyword>
<name>A0A7J6R0P1_PEROL</name>
<evidence type="ECO:0000256" key="1">
    <source>
        <dbReference type="SAM" id="Coils"/>
    </source>
</evidence>
<gene>
    <name evidence="2" type="ORF">FOZ63_003606</name>
</gene>
<dbReference type="Proteomes" id="UP000553632">
    <property type="component" value="Unassembled WGS sequence"/>
</dbReference>
<dbReference type="EMBL" id="JABANO010029165">
    <property type="protein sequence ID" value="KAF4713982.1"/>
    <property type="molecule type" value="Genomic_DNA"/>
</dbReference>
<evidence type="ECO:0000313" key="2">
    <source>
        <dbReference type="EMBL" id="KAF4713982.1"/>
    </source>
</evidence>
<evidence type="ECO:0000313" key="3">
    <source>
        <dbReference type="Proteomes" id="UP000553632"/>
    </source>
</evidence>
<accession>A0A7J6R0P1</accession>
<reference evidence="2 3" key="1">
    <citation type="submission" date="2020-04" db="EMBL/GenBank/DDBJ databases">
        <title>Perkinsus olseni comparative genomics.</title>
        <authorList>
            <person name="Bogema D.R."/>
        </authorList>
    </citation>
    <scope>NUCLEOTIDE SEQUENCE [LARGE SCALE GENOMIC DNA]</scope>
    <source>
        <strain evidence="2 3">ATCC PRA-207</strain>
    </source>
</reference>
<keyword evidence="3" id="KW-1185">Reference proteome</keyword>
<dbReference type="AlphaFoldDB" id="A0A7J6R0P1"/>
<sequence>MAHTEQLEEGEGRSLRTRLADLEALLGIANDEIRSVGNSVTAAMGQVEEFLEMSKTVEDECTAAVERVEQDMEGLEKDFADLRTKHDDHHESRWEEYHRTLKLETDALKAVMQRYDRRINAVMGELASVQPRRMVPLAVFNFTMQTLHDLRSSSTINNLSDTTKIGVCLAAGAAGA</sequence>
<feature type="coiled-coil region" evidence="1">
    <location>
        <begin position="58"/>
        <end position="85"/>
    </location>
</feature>
<comment type="caution">
    <text evidence="2">The sequence shown here is derived from an EMBL/GenBank/DDBJ whole genome shotgun (WGS) entry which is preliminary data.</text>
</comment>